<proteinExistence type="predicted"/>
<dbReference type="Pfam" id="PF01145">
    <property type="entry name" value="Band_7"/>
    <property type="match status" value="1"/>
</dbReference>
<feature type="transmembrane region" description="Helical" evidence="3">
    <location>
        <begin position="7"/>
        <end position="25"/>
    </location>
</feature>
<dbReference type="Proteomes" id="UP000184130">
    <property type="component" value="Unassembled WGS sequence"/>
</dbReference>
<dbReference type="AlphaFoldDB" id="A0A1M6SI62"/>
<keyword evidence="3" id="KW-0812">Transmembrane</keyword>
<dbReference type="SUPFAM" id="SSF117892">
    <property type="entry name" value="Band 7/SPFH domain"/>
    <property type="match status" value="1"/>
</dbReference>
<organism evidence="5 6">
    <name type="scientific">Xylanibacter ruminicola</name>
    <name type="common">Prevotella ruminicola</name>
    <dbReference type="NCBI Taxonomy" id="839"/>
    <lineage>
        <taxon>Bacteria</taxon>
        <taxon>Pseudomonadati</taxon>
        <taxon>Bacteroidota</taxon>
        <taxon>Bacteroidia</taxon>
        <taxon>Bacteroidales</taxon>
        <taxon>Prevotellaceae</taxon>
        <taxon>Xylanibacter</taxon>
    </lineage>
</organism>
<dbReference type="GO" id="GO:0016020">
    <property type="term" value="C:membrane"/>
    <property type="evidence" value="ECO:0007669"/>
    <property type="project" value="UniProtKB-SubCell"/>
</dbReference>
<evidence type="ECO:0000256" key="2">
    <source>
        <dbReference type="SAM" id="Coils"/>
    </source>
</evidence>
<evidence type="ECO:0000313" key="6">
    <source>
        <dbReference type="Proteomes" id="UP000184130"/>
    </source>
</evidence>
<dbReference type="EMBL" id="FRBD01000003">
    <property type="protein sequence ID" value="SHK44319.1"/>
    <property type="molecule type" value="Genomic_DNA"/>
</dbReference>
<comment type="subcellular location">
    <subcellularLocation>
        <location evidence="1">Membrane</location>
        <topology evidence="1">Single-pass membrane protein</topology>
    </subcellularLocation>
</comment>
<dbReference type="GO" id="GO:0006508">
    <property type="term" value="P:proteolysis"/>
    <property type="evidence" value="ECO:0007669"/>
    <property type="project" value="UniProtKB-KW"/>
</dbReference>
<dbReference type="PANTHER" id="PTHR42911">
    <property type="entry name" value="MODULATOR OF FTSH PROTEASE HFLC"/>
    <property type="match status" value="1"/>
</dbReference>
<keyword evidence="3" id="KW-0472">Membrane</keyword>
<keyword evidence="2" id="KW-0175">Coiled coil</keyword>
<accession>A0A1M6SI62</accession>
<dbReference type="InterPro" id="IPR036013">
    <property type="entry name" value="Band_7/SPFH_dom_sf"/>
</dbReference>
<gene>
    <name evidence="5" type="ORF">SAMN05216463_103198</name>
</gene>
<dbReference type="OrthoDB" id="9812991at2"/>
<dbReference type="InterPro" id="IPR001107">
    <property type="entry name" value="Band_7"/>
</dbReference>
<dbReference type="Gene3D" id="3.30.479.30">
    <property type="entry name" value="Band 7 domain"/>
    <property type="match status" value="1"/>
</dbReference>
<dbReference type="PANTHER" id="PTHR42911:SF1">
    <property type="entry name" value="MODULATOR OF FTSH PROTEASE HFLC"/>
    <property type="match status" value="1"/>
</dbReference>
<keyword evidence="5" id="KW-0378">Hydrolase</keyword>
<feature type="domain" description="Band 7" evidence="4">
    <location>
        <begin position="30"/>
        <end position="213"/>
    </location>
</feature>
<sequence>MKKIRITLIVFIVIVLSIAFFHWFMAVERIDAGCVGIKVNLVGNERGVADITECSGWVVYMPLFTEIHEFPVYTQVKDYDPFAINAKDGSEFTVDPTFSYKVNAIKVPDIFRNFRRGLPELENTYLRNVIMDCYRNVANLYLSDSLISHRPQFEAAVQTMIVEQLKKEGFEFQQLTSNLNAPQSLKDAIDAKNKTTQEAIQSENKLRKAEAEAKAKIIAAEAEKKANDLKASALTPLIIQQMYIEKWDGKLPTYGQVPQLFQNITK</sequence>
<dbReference type="RefSeq" id="WP_073205201.1">
    <property type="nucleotide sequence ID" value="NZ_FRBD01000003.1"/>
</dbReference>
<keyword evidence="5" id="KW-0645">Protease</keyword>
<feature type="coiled-coil region" evidence="2">
    <location>
        <begin position="192"/>
        <end position="223"/>
    </location>
</feature>
<dbReference type="GO" id="GO:0008233">
    <property type="term" value="F:peptidase activity"/>
    <property type="evidence" value="ECO:0007669"/>
    <property type="project" value="UniProtKB-KW"/>
</dbReference>
<evidence type="ECO:0000313" key="5">
    <source>
        <dbReference type="EMBL" id="SHK44319.1"/>
    </source>
</evidence>
<reference evidence="5 6" key="1">
    <citation type="submission" date="2016-11" db="EMBL/GenBank/DDBJ databases">
        <authorList>
            <person name="Jaros S."/>
            <person name="Januszkiewicz K."/>
            <person name="Wedrychowicz H."/>
        </authorList>
    </citation>
    <scope>NUCLEOTIDE SEQUENCE [LARGE SCALE GENOMIC DNA]</scope>
    <source>
        <strain evidence="5 6">KHT3</strain>
    </source>
</reference>
<keyword evidence="3" id="KW-1133">Transmembrane helix</keyword>
<evidence type="ECO:0000259" key="4">
    <source>
        <dbReference type="Pfam" id="PF01145"/>
    </source>
</evidence>
<name>A0A1M6SI62_XYLRU</name>
<evidence type="ECO:0000256" key="1">
    <source>
        <dbReference type="ARBA" id="ARBA00004167"/>
    </source>
</evidence>
<protein>
    <submittedName>
        <fullName evidence="5">Regulator of protease activity HflC, stomatin/prohibitin superfamily</fullName>
    </submittedName>
</protein>
<evidence type="ECO:0000256" key="3">
    <source>
        <dbReference type="SAM" id="Phobius"/>
    </source>
</evidence>